<sequence length="290" mass="32272">MQVTWFECGGISIGLSWAHILGDIFSASTFMNMLGQHLQGKKAQVLAYPGHPRPKYPLASPSQEPRPLRRVDRVGDHWVATTNCKMGTHFFNLSSRQLAQMVSKVQDLNGDDQRVGKCFEVISAIMWKTLAKIRKDLEPEVVTICGLKSVDGEHVIPYNGQVISTVKVNFSVSNANIVELISLITENKVDKNSAVEEVVEKDNGKFDYIVYGANLTFVDMEDDDIYGFKVKGQCPIFATYAIRGVGEKGVMLGAKDGKNRGNGGKVIIVTLPKYELEAVKKELEKEWYLI</sequence>
<dbReference type="Gene3D" id="3.30.559.10">
    <property type="entry name" value="Chloramphenicol acetyltransferase-like domain"/>
    <property type="match status" value="2"/>
</dbReference>
<comment type="caution">
    <text evidence="2">The sequence shown here is derived from an EMBL/GenBank/DDBJ whole genome shotgun (WGS) entry which is preliminary data.</text>
</comment>
<keyword evidence="3" id="KW-1185">Reference proteome</keyword>
<evidence type="ECO:0000313" key="3">
    <source>
        <dbReference type="Proteomes" id="UP001153076"/>
    </source>
</evidence>
<accession>A0A9Q1GSE7</accession>
<dbReference type="Pfam" id="PF02458">
    <property type="entry name" value="Transferase"/>
    <property type="match status" value="1"/>
</dbReference>
<protein>
    <submittedName>
        <fullName evidence="2">Uncharacterized protein</fullName>
    </submittedName>
</protein>
<dbReference type="PANTHER" id="PTHR31642:SF259">
    <property type="entry name" value="PROTEIN ECERIFERUM 2"/>
    <property type="match status" value="1"/>
</dbReference>
<proteinExistence type="inferred from homology"/>
<comment type="similarity">
    <text evidence="1">Belongs to the plant acyltransferase family.</text>
</comment>
<dbReference type="AlphaFoldDB" id="A0A9Q1GSE7"/>
<name>A0A9Q1GSE7_9CARY</name>
<dbReference type="OrthoDB" id="1862401at2759"/>
<dbReference type="EMBL" id="JAKOGI010001682">
    <property type="protein sequence ID" value="KAJ8424419.1"/>
    <property type="molecule type" value="Genomic_DNA"/>
</dbReference>
<dbReference type="InterPro" id="IPR023213">
    <property type="entry name" value="CAT-like_dom_sf"/>
</dbReference>
<evidence type="ECO:0000313" key="2">
    <source>
        <dbReference type="EMBL" id="KAJ8424419.1"/>
    </source>
</evidence>
<evidence type="ECO:0000256" key="1">
    <source>
        <dbReference type="ARBA" id="ARBA00009861"/>
    </source>
</evidence>
<dbReference type="GO" id="GO:0016747">
    <property type="term" value="F:acyltransferase activity, transferring groups other than amino-acyl groups"/>
    <property type="evidence" value="ECO:0007669"/>
    <property type="project" value="TreeGrafter"/>
</dbReference>
<organism evidence="2 3">
    <name type="scientific">Carnegiea gigantea</name>
    <dbReference type="NCBI Taxonomy" id="171969"/>
    <lineage>
        <taxon>Eukaryota</taxon>
        <taxon>Viridiplantae</taxon>
        <taxon>Streptophyta</taxon>
        <taxon>Embryophyta</taxon>
        <taxon>Tracheophyta</taxon>
        <taxon>Spermatophyta</taxon>
        <taxon>Magnoliopsida</taxon>
        <taxon>eudicotyledons</taxon>
        <taxon>Gunneridae</taxon>
        <taxon>Pentapetalae</taxon>
        <taxon>Caryophyllales</taxon>
        <taxon>Cactineae</taxon>
        <taxon>Cactaceae</taxon>
        <taxon>Cactoideae</taxon>
        <taxon>Echinocereeae</taxon>
        <taxon>Carnegiea</taxon>
    </lineage>
</organism>
<dbReference type="InterPro" id="IPR050317">
    <property type="entry name" value="Plant_Fungal_Acyltransferase"/>
</dbReference>
<dbReference type="PANTHER" id="PTHR31642">
    <property type="entry name" value="TRICHOTHECENE 3-O-ACETYLTRANSFERASE"/>
    <property type="match status" value="1"/>
</dbReference>
<dbReference type="Proteomes" id="UP001153076">
    <property type="component" value="Unassembled WGS sequence"/>
</dbReference>
<gene>
    <name evidence="2" type="ORF">Cgig2_033650</name>
</gene>
<reference evidence="2" key="1">
    <citation type="submission" date="2022-04" db="EMBL/GenBank/DDBJ databases">
        <title>Carnegiea gigantea Genome sequencing and assembly v2.</title>
        <authorList>
            <person name="Copetti D."/>
            <person name="Sanderson M.J."/>
            <person name="Burquez A."/>
            <person name="Wojciechowski M.F."/>
        </authorList>
    </citation>
    <scope>NUCLEOTIDE SEQUENCE</scope>
    <source>
        <strain evidence="2">SGP5-SGP5p</strain>
        <tissue evidence="2">Aerial part</tissue>
    </source>
</reference>